<evidence type="ECO:0000256" key="2">
    <source>
        <dbReference type="SAM" id="SignalP"/>
    </source>
</evidence>
<feature type="chain" id="PRO_5038929863" evidence="2">
    <location>
        <begin position="22"/>
        <end position="380"/>
    </location>
</feature>
<comment type="similarity">
    <text evidence="1">Belongs to the protein-tyrosine phosphatase family.</text>
</comment>
<evidence type="ECO:0000256" key="1">
    <source>
        <dbReference type="ARBA" id="ARBA00009580"/>
    </source>
</evidence>
<organism evidence="3 4">
    <name type="scientific">Paenibacillus rhizosphaerae</name>
    <dbReference type="NCBI Taxonomy" id="297318"/>
    <lineage>
        <taxon>Bacteria</taxon>
        <taxon>Bacillati</taxon>
        <taxon>Bacillota</taxon>
        <taxon>Bacilli</taxon>
        <taxon>Bacillales</taxon>
        <taxon>Paenibacillaceae</taxon>
        <taxon>Paenibacillus</taxon>
    </lineage>
</organism>
<dbReference type="GO" id="GO:0004725">
    <property type="term" value="F:protein tyrosine phosphatase activity"/>
    <property type="evidence" value="ECO:0007669"/>
    <property type="project" value="UniProtKB-EC"/>
</dbReference>
<dbReference type="Pfam" id="PF13350">
    <property type="entry name" value="Y_phosphatase3"/>
    <property type="match status" value="1"/>
</dbReference>
<dbReference type="InterPro" id="IPR026893">
    <property type="entry name" value="Tyr/Ser_Pase_IphP-type"/>
</dbReference>
<dbReference type="PANTHER" id="PTHR31126:SF1">
    <property type="entry name" value="TYROSINE SPECIFIC PROTEIN PHOSPHATASES DOMAIN-CONTAINING PROTEIN"/>
    <property type="match status" value="1"/>
</dbReference>
<accession>A0A839TY92</accession>
<dbReference type="SUPFAM" id="SSF52799">
    <property type="entry name" value="(Phosphotyrosine protein) phosphatases II"/>
    <property type="match status" value="1"/>
</dbReference>
<proteinExistence type="inferred from homology"/>
<dbReference type="EMBL" id="JACHXJ010000009">
    <property type="protein sequence ID" value="MBB3131855.1"/>
    <property type="molecule type" value="Genomic_DNA"/>
</dbReference>
<dbReference type="CDD" id="cd00063">
    <property type="entry name" value="FN3"/>
    <property type="match status" value="1"/>
</dbReference>
<dbReference type="RefSeq" id="WP_246426948.1">
    <property type="nucleotide sequence ID" value="NZ_JACHXJ010000009.1"/>
</dbReference>
<dbReference type="AlphaFoldDB" id="A0A839TY92"/>
<protein>
    <submittedName>
        <fullName evidence="3">Protein-tyrosine phosphatase</fullName>
        <ecNumber evidence="3">3.1.3.48</ecNumber>
    </submittedName>
</protein>
<evidence type="ECO:0000313" key="4">
    <source>
        <dbReference type="Proteomes" id="UP000517523"/>
    </source>
</evidence>
<gene>
    <name evidence="3" type="ORF">FHS19_006581</name>
</gene>
<keyword evidence="2" id="KW-0732">Signal</keyword>
<dbReference type="Gene3D" id="3.90.190.10">
    <property type="entry name" value="Protein tyrosine phosphatase superfamily"/>
    <property type="match status" value="1"/>
</dbReference>
<dbReference type="Proteomes" id="UP000517523">
    <property type="component" value="Unassembled WGS sequence"/>
</dbReference>
<dbReference type="InterPro" id="IPR003961">
    <property type="entry name" value="FN3_dom"/>
</dbReference>
<dbReference type="PANTHER" id="PTHR31126">
    <property type="entry name" value="TYROSINE-PROTEIN PHOSPHATASE"/>
    <property type="match status" value="1"/>
</dbReference>
<feature type="signal peptide" evidence="2">
    <location>
        <begin position="1"/>
        <end position="21"/>
    </location>
</feature>
<dbReference type="InterPro" id="IPR029021">
    <property type="entry name" value="Prot-tyrosine_phosphatase-like"/>
</dbReference>
<comment type="caution">
    <text evidence="3">The sequence shown here is derived from an EMBL/GenBank/DDBJ whole genome shotgun (WGS) entry which is preliminary data.</text>
</comment>
<evidence type="ECO:0000313" key="3">
    <source>
        <dbReference type="EMBL" id="MBB3131855.1"/>
    </source>
</evidence>
<sequence length="380" mass="40901">MMKKTIMLGTALLLSATPLSAAMASAAAPAGKAPVSGIQAKAKQSGFSGATVERAKDDTLTLRWQTTANLGPVKVYWSPDPDSGWKELARTYASFGGLRTKDPNPGSRVYFKVKAASGAVIQTAERLLPLQGATNFRDLGGYKTTDGKTVKWGKLFRSDELAGLTASDIAYLQKSGLKTIVDYRTDDEVKSKPDPVIPGAAYVRNPIFGQSGSGTDIMSFMASGEFDKMGKPGDVLIAANRDMVDSPSAYVKLFDMMLDPASAALVQHCTAGKDRTGLGSALMLLALGVPKETVVQDFLLSNKYREAYNKAAVDAMVKQFNLTDENAIEVITALMDVRPEYINAAFDEMAKKYGSIQGFLEKGLGLSKDEQAKLKRMYLE</sequence>
<name>A0A839TY92_9BACL</name>
<keyword evidence="3" id="KW-0378">Hydrolase</keyword>
<dbReference type="EC" id="3.1.3.48" evidence="3"/>
<reference evidence="3 4" key="1">
    <citation type="submission" date="2020-08" db="EMBL/GenBank/DDBJ databases">
        <title>Genomic Encyclopedia of Type Strains, Phase III (KMG-III): the genomes of soil and plant-associated and newly described type strains.</title>
        <authorList>
            <person name="Whitman W."/>
        </authorList>
    </citation>
    <scope>NUCLEOTIDE SEQUENCE [LARGE SCALE GENOMIC DNA]</scope>
    <source>
        <strain evidence="3 4">CECT 5831</strain>
    </source>
</reference>